<gene>
    <name evidence="1" type="ORF">KQI42_01880</name>
</gene>
<dbReference type="EMBL" id="JAHLPM010000001">
    <property type="protein sequence ID" value="MBU5436736.1"/>
    <property type="molecule type" value="Genomic_DNA"/>
</dbReference>
<organism evidence="1 2">
    <name type="scientific">Tissierella simiarum</name>
    <dbReference type="NCBI Taxonomy" id="2841534"/>
    <lineage>
        <taxon>Bacteria</taxon>
        <taxon>Bacillati</taxon>
        <taxon>Bacillota</taxon>
        <taxon>Tissierellia</taxon>
        <taxon>Tissierellales</taxon>
        <taxon>Tissierellaceae</taxon>
        <taxon>Tissierella</taxon>
    </lineage>
</organism>
<reference evidence="1 2" key="1">
    <citation type="submission" date="2021-06" db="EMBL/GenBank/DDBJ databases">
        <authorList>
            <person name="Sun Q."/>
            <person name="Li D."/>
        </authorList>
    </citation>
    <scope>NUCLEOTIDE SEQUENCE [LARGE SCALE GENOMIC DNA]</scope>
    <source>
        <strain evidence="1 2">MSJ-40</strain>
    </source>
</reference>
<keyword evidence="2" id="KW-1185">Reference proteome</keyword>
<name>A0ABS6E1L0_9FIRM</name>
<comment type="caution">
    <text evidence="1">The sequence shown here is derived from an EMBL/GenBank/DDBJ whole genome shotgun (WGS) entry which is preliminary data.</text>
</comment>
<dbReference type="RefSeq" id="WP_216516161.1">
    <property type="nucleotide sequence ID" value="NZ_JAHLPM010000001.1"/>
</dbReference>
<protein>
    <submittedName>
        <fullName evidence="1">Uncharacterized protein</fullName>
    </submittedName>
</protein>
<accession>A0ABS6E1L0</accession>
<proteinExistence type="predicted"/>
<dbReference type="Proteomes" id="UP000749471">
    <property type="component" value="Unassembled WGS sequence"/>
</dbReference>
<evidence type="ECO:0000313" key="1">
    <source>
        <dbReference type="EMBL" id="MBU5436736.1"/>
    </source>
</evidence>
<sequence>MKCILLDTSIYRKMSDEKVYVILPIGQLSCGNIKFRSVDNNLHFVF</sequence>
<evidence type="ECO:0000313" key="2">
    <source>
        <dbReference type="Proteomes" id="UP000749471"/>
    </source>
</evidence>